<dbReference type="InterPro" id="IPR039498">
    <property type="entry name" value="NTP_transf_5"/>
</dbReference>
<accession>A0ABT0H837</accession>
<reference evidence="1" key="1">
    <citation type="submission" date="2022-04" db="EMBL/GenBank/DDBJ databases">
        <authorList>
            <person name="Ren T."/>
        </authorList>
    </citation>
    <scope>NUCLEOTIDE SEQUENCE</scope>
    <source>
        <strain evidence="1">F63249</strain>
    </source>
</reference>
<gene>
    <name evidence="1" type="ORF">MUY34_07860</name>
</gene>
<evidence type="ECO:0000313" key="1">
    <source>
        <dbReference type="EMBL" id="MCK8480530.1"/>
    </source>
</evidence>
<evidence type="ECO:0000313" key="2">
    <source>
        <dbReference type="Proteomes" id="UP001203687"/>
    </source>
</evidence>
<dbReference type="EMBL" id="JALPQF010000006">
    <property type="protein sequence ID" value="MCK8480530.1"/>
    <property type="molecule type" value="Genomic_DNA"/>
</dbReference>
<keyword evidence="2" id="KW-1185">Reference proteome</keyword>
<organism evidence="1 2">
    <name type="scientific">Psychroserpens algicola</name>
    <dbReference type="NCBI Taxonomy" id="1719034"/>
    <lineage>
        <taxon>Bacteria</taxon>
        <taxon>Pseudomonadati</taxon>
        <taxon>Bacteroidota</taxon>
        <taxon>Flavobacteriia</taxon>
        <taxon>Flavobacteriales</taxon>
        <taxon>Flavobacteriaceae</taxon>
        <taxon>Psychroserpens</taxon>
    </lineage>
</organism>
<sequence length="349" mass="41092">MSSTKTTYKDTLSLIAEILSFSNSTTQLRHKLESEPINWDKFVELSSSQLVLTTCYCRLKEKQLLDLIPNDLVLYLEELTSINRNRNLTLIDEIKAITQAFDVHNINYVLLKGAAILIGHQLKDLGERMVGDVDILVSSEHISEAYQLIKDLGYNQSKGFNYDVTNFRHLPRQFTDDKMAVIELHSSILDLKFKHLIDEDLIFNTKIKHQDGIIPSAYAMNIINVMGLQINSKGYQYKHWFLRNLYDSLVLKLDQQTDLLNDYKNNTYFIDYLSKYHAVFKCLPLTVSNRKLSRHIRYYDFKFRQFWLHQIIYKTSYIFYSIYDRITLFLNNSSYRSHVLKRYISTSKV</sequence>
<dbReference type="RefSeq" id="WP_248412614.1">
    <property type="nucleotide sequence ID" value="NZ_JALPQF010000006.1"/>
</dbReference>
<dbReference type="Pfam" id="PF14907">
    <property type="entry name" value="NTP_transf_5"/>
    <property type="match status" value="1"/>
</dbReference>
<dbReference type="Proteomes" id="UP001203687">
    <property type="component" value="Unassembled WGS sequence"/>
</dbReference>
<protein>
    <submittedName>
        <fullName evidence="1">Nucleotidyltransferase family protein</fullName>
    </submittedName>
</protein>
<comment type="caution">
    <text evidence="1">The sequence shown here is derived from an EMBL/GenBank/DDBJ whole genome shotgun (WGS) entry which is preliminary data.</text>
</comment>
<proteinExistence type="predicted"/>
<name>A0ABT0H837_9FLAO</name>